<evidence type="ECO:0000313" key="3">
    <source>
        <dbReference type="RefSeq" id="XP_022247256.1"/>
    </source>
</evidence>
<evidence type="ECO:0000313" key="2">
    <source>
        <dbReference type="Proteomes" id="UP000694941"/>
    </source>
</evidence>
<dbReference type="PANTHER" id="PTHR14416">
    <property type="entry name" value="PROTEIN NJMU-R1"/>
    <property type="match status" value="1"/>
</dbReference>
<dbReference type="GeneID" id="106463911"/>
<reference evidence="3" key="1">
    <citation type="submission" date="2025-08" db="UniProtKB">
        <authorList>
            <consortium name="RefSeq"/>
        </authorList>
    </citation>
    <scope>IDENTIFICATION</scope>
    <source>
        <tissue evidence="3">Muscle</tissue>
    </source>
</reference>
<evidence type="ECO:0000256" key="1">
    <source>
        <dbReference type="SAM" id="MobiDB-lite"/>
    </source>
</evidence>
<protein>
    <submittedName>
        <fullName evidence="3">Protein Njmu-R1-like isoform X1</fullName>
    </submittedName>
</protein>
<dbReference type="RefSeq" id="XP_022247256.1">
    <property type="nucleotide sequence ID" value="XM_022391548.1"/>
</dbReference>
<dbReference type="Pfam" id="PF15053">
    <property type="entry name" value="Njmu-R1"/>
    <property type="match status" value="1"/>
</dbReference>
<gene>
    <name evidence="3" type="primary">LOC106463911</name>
</gene>
<dbReference type="InterPro" id="IPR028280">
    <property type="entry name" value="Njmu-R1"/>
</dbReference>
<feature type="region of interest" description="Disordered" evidence="1">
    <location>
        <begin position="272"/>
        <end position="294"/>
    </location>
</feature>
<dbReference type="PANTHER" id="PTHR14416:SF2">
    <property type="entry name" value="PROTEIN NJMU-R1"/>
    <property type="match status" value="1"/>
</dbReference>
<dbReference type="Proteomes" id="UP000694941">
    <property type="component" value="Unplaced"/>
</dbReference>
<sequence length="421" mass="47691">MTITTEDNHTSDKNMLSIAEGENGRTNCYAVYMLKSSRHHSVSASSEEECQFENKSEGWTQEKEEKQGINLSLVATNLSAEKETDVRCYLLKRLDKDHILDEEGKLGFLTFGTDSVSKQAACYYQILKSSVESSVLPDGGGDYEYVSWDDDVYVTCLISPGDVTLDLLHSDLQQFCCSLVPLLKAVLKFEDQKTSSQCEDSLKEKLNDWPTKAVEYIIYCKKWMNKHISVLLQLGLLDGQLEFVDVQEEAQVYFKRFLDACSFGPILQDTADSVTGSSEPSPNMSQAVSGTNNQHSSLARVTVTKTNDGFQLSQTGSSKYCQVWAQKLLMCEEDALRLKRTIEEFRMKTIQDMNMLKRLVKKAETDHYALFQVYQFLKNCGYRDTLLYRMKHEGSLMSSPESSEVVAILEEYLQAKKNGEI</sequence>
<proteinExistence type="predicted"/>
<name>A0ABM1SUF0_LIMPO</name>
<organism evidence="2 3">
    <name type="scientific">Limulus polyphemus</name>
    <name type="common">Atlantic horseshoe crab</name>
    <dbReference type="NCBI Taxonomy" id="6850"/>
    <lineage>
        <taxon>Eukaryota</taxon>
        <taxon>Metazoa</taxon>
        <taxon>Ecdysozoa</taxon>
        <taxon>Arthropoda</taxon>
        <taxon>Chelicerata</taxon>
        <taxon>Merostomata</taxon>
        <taxon>Xiphosura</taxon>
        <taxon>Limulidae</taxon>
        <taxon>Limulus</taxon>
    </lineage>
</organism>
<keyword evidence="2" id="KW-1185">Reference proteome</keyword>
<accession>A0ABM1SUF0</accession>